<feature type="compositionally biased region" description="Polar residues" evidence="1">
    <location>
        <begin position="84"/>
        <end position="93"/>
    </location>
</feature>
<reference evidence="2" key="1">
    <citation type="journal article" date="2020" name="Nat. Commun.">
        <title>Large-scale genome sequencing of mycorrhizal fungi provides insights into the early evolution of symbiotic traits.</title>
        <authorList>
            <person name="Miyauchi S."/>
            <person name="Kiss E."/>
            <person name="Kuo A."/>
            <person name="Drula E."/>
            <person name="Kohler A."/>
            <person name="Sanchez-Garcia M."/>
            <person name="Morin E."/>
            <person name="Andreopoulos B."/>
            <person name="Barry K.W."/>
            <person name="Bonito G."/>
            <person name="Buee M."/>
            <person name="Carver A."/>
            <person name="Chen C."/>
            <person name="Cichocki N."/>
            <person name="Clum A."/>
            <person name="Culley D."/>
            <person name="Crous P.W."/>
            <person name="Fauchery L."/>
            <person name="Girlanda M."/>
            <person name="Hayes R.D."/>
            <person name="Keri Z."/>
            <person name="LaButti K."/>
            <person name="Lipzen A."/>
            <person name="Lombard V."/>
            <person name="Magnuson J."/>
            <person name="Maillard F."/>
            <person name="Murat C."/>
            <person name="Nolan M."/>
            <person name="Ohm R.A."/>
            <person name="Pangilinan J."/>
            <person name="Pereira M.F."/>
            <person name="Perotto S."/>
            <person name="Peter M."/>
            <person name="Pfister S."/>
            <person name="Riley R."/>
            <person name="Sitrit Y."/>
            <person name="Stielow J.B."/>
            <person name="Szollosi G."/>
            <person name="Zifcakova L."/>
            <person name="Stursova M."/>
            <person name="Spatafora J.W."/>
            <person name="Tedersoo L."/>
            <person name="Vaario L.M."/>
            <person name="Yamada A."/>
            <person name="Yan M."/>
            <person name="Wang P."/>
            <person name="Xu J."/>
            <person name="Bruns T."/>
            <person name="Baldrian P."/>
            <person name="Vilgalys R."/>
            <person name="Dunand C."/>
            <person name="Henrissat B."/>
            <person name="Grigoriev I.V."/>
            <person name="Hibbett D."/>
            <person name="Nagy L.G."/>
            <person name="Martin F.M."/>
        </authorList>
    </citation>
    <scope>NUCLEOTIDE SEQUENCE</scope>
    <source>
        <strain evidence="2">UP504</strain>
    </source>
</reference>
<evidence type="ECO:0000313" key="2">
    <source>
        <dbReference type="EMBL" id="KAF9519056.1"/>
    </source>
</evidence>
<proteinExistence type="predicted"/>
<feature type="compositionally biased region" description="Basic and acidic residues" evidence="1">
    <location>
        <begin position="160"/>
        <end position="172"/>
    </location>
</feature>
<accession>A0A9P6B7I1</accession>
<name>A0A9P6B7I1_9AGAM</name>
<dbReference type="EMBL" id="MU128920">
    <property type="protein sequence ID" value="KAF9519056.1"/>
    <property type="molecule type" value="Genomic_DNA"/>
</dbReference>
<organism evidence="2 3">
    <name type="scientific">Hydnum rufescens UP504</name>
    <dbReference type="NCBI Taxonomy" id="1448309"/>
    <lineage>
        <taxon>Eukaryota</taxon>
        <taxon>Fungi</taxon>
        <taxon>Dikarya</taxon>
        <taxon>Basidiomycota</taxon>
        <taxon>Agaricomycotina</taxon>
        <taxon>Agaricomycetes</taxon>
        <taxon>Cantharellales</taxon>
        <taxon>Hydnaceae</taxon>
        <taxon>Hydnum</taxon>
    </lineage>
</organism>
<gene>
    <name evidence="2" type="ORF">BS47DRAFT_123495</name>
</gene>
<feature type="compositionally biased region" description="Basic and acidic residues" evidence="1">
    <location>
        <begin position="142"/>
        <end position="153"/>
    </location>
</feature>
<comment type="caution">
    <text evidence="2">The sequence shown here is derived from an EMBL/GenBank/DDBJ whole genome shotgun (WGS) entry which is preliminary data.</text>
</comment>
<sequence>MPAPFSRIALAAALIEYDNDLEDPTKPRRSAQESAIFSHLRRSGPVPKPQSVLGYDDLPYPRRSKDYLGVPLALDESGPMRGSTLDSTHNPPVSTDPRGSLDILREYGEEYFEKGPAPPSESDESDVDLTSWGLDSLMPPKTSKDKDKVEKKPGPSRIRPASEHLDNLELSHDPQSATGLNFDISLDNPRRSNSGARPTSMLAVEFGSTPMPRGEISTFRLLLDGA</sequence>
<evidence type="ECO:0000313" key="3">
    <source>
        <dbReference type="Proteomes" id="UP000886523"/>
    </source>
</evidence>
<feature type="compositionally biased region" description="Basic and acidic residues" evidence="1">
    <location>
        <begin position="103"/>
        <end position="113"/>
    </location>
</feature>
<dbReference type="AlphaFoldDB" id="A0A9P6B7I1"/>
<keyword evidence="3" id="KW-1185">Reference proteome</keyword>
<dbReference type="OrthoDB" id="2564267at2759"/>
<evidence type="ECO:0000256" key="1">
    <source>
        <dbReference type="SAM" id="MobiDB-lite"/>
    </source>
</evidence>
<protein>
    <submittedName>
        <fullName evidence="2">Uncharacterized protein</fullName>
    </submittedName>
</protein>
<feature type="region of interest" description="Disordered" evidence="1">
    <location>
        <begin position="19"/>
        <end position="197"/>
    </location>
</feature>
<dbReference type="Proteomes" id="UP000886523">
    <property type="component" value="Unassembled WGS sequence"/>
</dbReference>